<dbReference type="ESTHER" id="9bact-i0k566">
    <property type="family name" value="Carb_B_Bacteria"/>
</dbReference>
<dbReference type="Gene3D" id="3.40.50.1820">
    <property type="entry name" value="alpha/beta hydrolase"/>
    <property type="match status" value="1"/>
</dbReference>
<sequence length="519" mass="56056">MTTYLRTAGFVLLALMGFTAFAPIGETARITDTKDGLLSGTASADGKISIFKGIPFAAPPVGNLRWKAPQPVVKWSGVRKCEQFAASPMQGTPNPFGPWSAEYLIPKEPISEDCLYLNVWTEANSPTKKRPVLVWIYGGGFNSGGSGVPIYDGEAMARKGIVFVSINYRVGAFGFMAHPELTKESGNKGSGNYGLLDQIAALRWVNYNIAGFGGDPANVTIAGQSAGSMSVNCLVASPLAKGLFNKAIGQSGANFSRPRTTLPQAEETGLSIMRALGASSLAELRAKPAAEILQKAQGTRGPVIDGYVLPKPVATIFAEGKQNPVTLLTGWNEDEGMQFGTPKTAVEFQKQVEQQYNADAATYLKQYPATSDEEAARSQIDASRDQSFGVQNYAWATVQSKQGKPVYVYRFTRKLPATGSYATYGAFHTGEVAYAYDNLRFIDRQLRPLTATDDELARQMSAYWANFVKTGNPNGIGLPTWPAYTNSKKQMMVLGDEVQAKPLPDAARLDFLLGLMSRP</sequence>
<dbReference type="InterPro" id="IPR050309">
    <property type="entry name" value="Type-B_Carboxylest/Lipase"/>
</dbReference>
<accession>I0K566</accession>
<dbReference type="PATRIC" id="fig|1166018.3.peg.2988"/>
<feature type="chain" id="PRO_5005134810" description="Carboxylic ester hydrolase" evidence="3">
    <location>
        <begin position="23"/>
        <end position="519"/>
    </location>
</feature>
<dbReference type="KEGG" id="fae:FAES_1259"/>
<dbReference type="EMBL" id="HE796683">
    <property type="protein sequence ID" value="CCG99269.1"/>
    <property type="molecule type" value="Genomic_DNA"/>
</dbReference>
<keyword evidence="2 3" id="KW-0378">Hydrolase</keyword>
<feature type="domain" description="Carboxylesterase type B" evidence="4">
    <location>
        <begin position="30"/>
        <end position="510"/>
    </location>
</feature>
<comment type="similarity">
    <text evidence="1 3">Belongs to the type-B carboxylesterase/lipase family.</text>
</comment>
<evidence type="ECO:0000259" key="4">
    <source>
        <dbReference type="Pfam" id="PF00135"/>
    </source>
</evidence>
<reference evidence="5 6" key="1">
    <citation type="journal article" date="2012" name="J. Bacteriol.">
        <title>Genome Sequence of Fibrella aestuarina BUZ 2T, a Filamentous Marine Bacterium.</title>
        <authorList>
            <person name="Filippini M."/>
            <person name="Qi W."/>
            <person name="Blom J."/>
            <person name="Goesmann A."/>
            <person name="Smits T.H."/>
            <person name="Bagheri H.C."/>
        </authorList>
    </citation>
    <scope>NUCLEOTIDE SEQUENCE [LARGE SCALE GENOMIC DNA]</scope>
    <source>
        <strain evidence="6">BUZ 2T</strain>
    </source>
</reference>
<dbReference type="InterPro" id="IPR019826">
    <property type="entry name" value="Carboxylesterase_B_AS"/>
</dbReference>
<name>I0K566_9BACT</name>
<dbReference type="PANTHER" id="PTHR11559">
    <property type="entry name" value="CARBOXYLESTERASE"/>
    <property type="match status" value="1"/>
</dbReference>
<keyword evidence="6" id="KW-1185">Reference proteome</keyword>
<organism evidence="5 6">
    <name type="scientific">Fibrella aestuarina BUZ 2</name>
    <dbReference type="NCBI Taxonomy" id="1166018"/>
    <lineage>
        <taxon>Bacteria</taxon>
        <taxon>Pseudomonadati</taxon>
        <taxon>Bacteroidota</taxon>
        <taxon>Cytophagia</taxon>
        <taxon>Cytophagales</taxon>
        <taxon>Spirosomataceae</taxon>
        <taxon>Fibrella</taxon>
    </lineage>
</organism>
<dbReference type="EC" id="3.1.1.-" evidence="3"/>
<dbReference type="eggNOG" id="COG2272">
    <property type="taxonomic scope" value="Bacteria"/>
</dbReference>
<evidence type="ECO:0000256" key="3">
    <source>
        <dbReference type="RuleBase" id="RU361235"/>
    </source>
</evidence>
<dbReference type="OrthoDB" id="9775851at2"/>
<dbReference type="Pfam" id="PF00135">
    <property type="entry name" value="COesterase"/>
    <property type="match status" value="1"/>
</dbReference>
<dbReference type="InterPro" id="IPR002018">
    <property type="entry name" value="CarbesteraseB"/>
</dbReference>
<feature type="signal peptide" evidence="3">
    <location>
        <begin position="1"/>
        <end position="22"/>
    </location>
</feature>
<dbReference type="InterPro" id="IPR029058">
    <property type="entry name" value="AB_hydrolase_fold"/>
</dbReference>
<gene>
    <name evidence="5" type="ORF">FAES_1259</name>
</gene>
<dbReference type="HOGENOM" id="CLU_006586_16_4_10"/>
<dbReference type="PROSITE" id="PS00122">
    <property type="entry name" value="CARBOXYLESTERASE_B_1"/>
    <property type="match status" value="1"/>
</dbReference>
<evidence type="ECO:0000256" key="1">
    <source>
        <dbReference type="ARBA" id="ARBA00005964"/>
    </source>
</evidence>
<dbReference type="AlphaFoldDB" id="I0K566"/>
<dbReference type="RefSeq" id="WP_015330368.1">
    <property type="nucleotide sequence ID" value="NC_020054.1"/>
</dbReference>
<evidence type="ECO:0000256" key="2">
    <source>
        <dbReference type="ARBA" id="ARBA00022801"/>
    </source>
</evidence>
<dbReference type="Proteomes" id="UP000011058">
    <property type="component" value="Chromosome"/>
</dbReference>
<evidence type="ECO:0000313" key="6">
    <source>
        <dbReference type="Proteomes" id="UP000011058"/>
    </source>
</evidence>
<protein>
    <recommendedName>
        <fullName evidence="3">Carboxylic ester hydrolase</fullName>
        <ecNumber evidence="3">3.1.1.-</ecNumber>
    </recommendedName>
</protein>
<dbReference type="GO" id="GO:0016787">
    <property type="term" value="F:hydrolase activity"/>
    <property type="evidence" value="ECO:0007669"/>
    <property type="project" value="UniProtKB-KW"/>
</dbReference>
<dbReference type="SUPFAM" id="SSF53474">
    <property type="entry name" value="alpha/beta-Hydrolases"/>
    <property type="match status" value="1"/>
</dbReference>
<dbReference type="STRING" id="1166018.FAES_1259"/>
<keyword evidence="3" id="KW-0732">Signal</keyword>
<evidence type="ECO:0000313" key="5">
    <source>
        <dbReference type="EMBL" id="CCG99269.1"/>
    </source>
</evidence>
<proteinExistence type="inferred from homology"/>